<comment type="caution">
    <text evidence="1">The sequence shown here is derived from an EMBL/GenBank/DDBJ whole genome shotgun (WGS) entry which is preliminary data.</text>
</comment>
<evidence type="ECO:0000313" key="2">
    <source>
        <dbReference type="Proteomes" id="UP000248706"/>
    </source>
</evidence>
<dbReference type="Proteomes" id="UP000248706">
    <property type="component" value="Unassembled WGS sequence"/>
</dbReference>
<evidence type="ECO:0000313" key="1">
    <source>
        <dbReference type="EMBL" id="RAQ98461.1"/>
    </source>
</evidence>
<sequence length="61" mass="6704">MIHDSYVISALESSAHSGSVCRPASWPDQAARTRVRASAARRYFSKEDAGNDQPPVTIRMV</sequence>
<dbReference type="EMBL" id="MCIF01000002">
    <property type="protein sequence ID" value="RAQ98461.1"/>
    <property type="molecule type" value="Genomic_DNA"/>
</dbReference>
<protein>
    <submittedName>
        <fullName evidence="1">Uncharacterized protein</fullName>
    </submittedName>
</protein>
<dbReference type="AlphaFoldDB" id="A0A328VNK3"/>
<gene>
    <name evidence="1" type="ORF">A4R35_23165</name>
</gene>
<accession>A0A328VNK3</accession>
<keyword evidence="2" id="KW-1185">Reference proteome</keyword>
<proteinExistence type="predicted"/>
<reference evidence="1 2" key="1">
    <citation type="submission" date="2016-08" db="EMBL/GenBank/DDBJ databases">
        <title>Analysis of Carbohydrate Active Enzymes in Thermogemmatispora T81 Reveals Carbohydrate Degradation Ability.</title>
        <authorList>
            <person name="Tomazini A."/>
            <person name="Lal S."/>
            <person name="Stott M."/>
            <person name="Henrissat B."/>
            <person name="Polikarpov I."/>
            <person name="Sparling R."/>
            <person name="Levin D.B."/>
        </authorList>
    </citation>
    <scope>NUCLEOTIDE SEQUENCE [LARGE SCALE GENOMIC DNA]</scope>
    <source>
        <strain evidence="1 2">T81</strain>
    </source>
</reference>
<organism evidence="1 2">
    <name type="scientific">Thermogemmatispora tikiterensis</name>
    <dbReference type="NCBI Taxonomy" id="1825093"/>
    <lineage>
        <taxon>Bacteria</taxon>
        <taxon>Bacillati</taxon>
        <taxon>Chloroflexota</taxon>
        <taxon>Ktedonobacteria</taxon>
        <taxon>Thermogemmatisporales</taxon>
        <taxon>Thermogemmatisporaceae</taxon>
        <taxon>Thermogemmatispora</taxon>
    </lineage>
</organism>
<name>A0A328VNK3_9CHLR</name>